<proteinExistence type="predicted"/>
<gene>
    <name evidence="4" type="ORF">STRIC_0163</name>
</gene>
<dbReference type="GO" id="GO:0016787">
    <property type="term" value="F:hydrolase activity"/>
    <property type="evidence" value="ECO:0007669"/>
    <property type="project" value="UniProtKB-KW"/>
</dbReference>
<evidence type="ECO:0000259" key="3">
    <source>
        <dbReference type="PROSITE" id="PS51462"/>
    </source>
</evidence>
<name>G5K0N7_9STRE</name>
<keyword evidence="2 4" id="KW-0378">Hydrolase</keyword>
<dbReference type="Gene3D" id="3.90.79.10">
    <property type="entry name" value="Nucleoside Triphosphate Pyrophosphohydrolase"/>
    <property type="match status" value="1"/>
</dbReference>
<protein>
    <submittedName>
        <fullName evidence="4">Hydrolase, NUDIX family</fullName>
    </submittedName>
</protein>
<dbReference type="InterPro" id="IPR015797">
    <property type="entry name" value="NUDIX_hydrolase-like_dom_sf"/>
</dbReference>
<evidence type="ECO:0000256" key="1">
    <source>
        <dbReference type="ARBA" id="ARBA00001946"/>
    </source>
</evidence>
<dbReference type="AlphaFoldDB" id="G5K0N7"/>
<dbReference type="Proteomes" id="UP000003330">
    <property type="component" value="Unassembled WGS sequence"/>
</dbReference>
<dbReference type="PROSITE" id="PS51462">
    <property type="entry name" value="NUDIX"/>
    <property type="match status" value="1"/>
</dbReference>
<keyword evidence="5" id="KW-1185">Reference proteome</keyword>
<dbReference type="EMBL" id="AEUX02000003">
    <property type="protein sequence ID" value="EHI70459.1"/>
    <property type="molecule type" value="Genomic_DNA"/>
</dbReference>
<dbReference type="OrthoDB" id="9008185at2"/>
<dbReference type="PANTHER" id="PTHR43046">
    <property type="entry name" value="GDP-MANNOSE MANNOSYL HYDROLASE"/>
    <property type="match status" value="1"/>
</dbReference>
<feature type="domain" description="Nudix hydrolase" evidence="3">
    <location>
        <begin position="13"/>
        <end position="141"/>
    </location>
</feature>
<comment type="cofactor">
    <cofactor evidence="1">
        <name>Mg(2+)</name>
        <dbReference type="ChEBI" id="CHEBI:18420"/>
    </cofactor>
</comment>
<evidence type="ECO:0000256" key="2">
    <source>
        <dbReference type="ARBA" id="ARBA00022801"/>
    </source>
</evidence>
<dbReference type="PROSITE" id="PS00893">
    <property type="entry name" value="NUDIX_BOX"/>
    <property type="match status" value="1"/>
</dbReference>
<accession>G5K0N7</accession>
<dbReference type="Pfam" id="PF00293">
    <property type="entry name" value="NUDIX"/>
    <property type="match status" value="1"/>
</dbReference>
<reference evidence="4 5" key="1">
    <citation type="journal article" date="2014" name="Int. J. Syst. Evol. Microbiol.">
        <title>Phylogenomics and the dynamic genome evolution of the genus Streptococcus.</title>
        <authorList>
            <consortium name="The Broad Institute Genome Sequencing Platform"/>
            <person name="Richards V.P."/>
            <person name="Palmer S.R."/>
            <person name="Pavinski Bitar P.D."/>
            <person name="Qin X."/>
            <person name="Weinstock G.M."/>
            <person name="Highlander S.K."/>
            <person name="Town C.D."/>
            <person name="Burne R.A."/>
            <person name="Stanhope M.J."/>
        </authorList>
    </citation>
    <scope>NUCLEOTIDE SEQUENCE [LARGE SCALE GENOMIC DNA]</scope>
    <source>
        <strain evidence="4 5">707-05</strain>
    </source>
</reference>
<dbReference type="eggNOG" id="COG1051">
    <property type="taxonomic scope" value="Bacteria"/>
</dbReference>
<dbReference type="RefSeq" id="WP_008087550.1">
    <property type="nucleotide sequence ID" value="NZ_AEUX02000003.1"/>
</dbReference>
<dbReference type="InterPro" id="IPR020084">
    <property type="entry name" value="NUDIX_hydrolase_CS"/>
</dbReference>
<sequence length="155" mass="17680">MVRDFRVIEEDCAFGLRASALIIKDNQIFLTKDQSGYYYTIGGASLVGETTRETVLRETLEEIGISVEVGPLAFVVENQFYKKGRLWHNIECHYFVTPLTDPNLQMSENDKTQICEWVALDQLSTIKLVPEFLKEGIINWPGHIVHVESSEIDKS</sequence>
<dbReference type="STRING" id="764299.STRIC_0163"/>
<dbReference type="PANTHER" id="PTHR43046:SF14">
    <property type="entry name" value="MUTT_NUDIX FAMILY PROTEIN"/>
    <property type="match status" value="1"/>
</dbReference>
<dbReference type="SUPFAM" id="SSF55811">
    <property type="entry name" value="Nudix"/>
    <property type="match status" value="1"/>
</dbReference>
<dbReference type="CDD" id="cd04688">
    <property type="entry name" value="NUDIX_Hydrolase"/>
    <property type="match status" value="1"/>
</dbReference>
<dbReference type="InterPro" id="IPR000086">
    <property type="entry name" value="NUDIX_hydrolase_dom"/>
</dbReference>
<evidence type="ECO:0000313" key="4">
    <source>
        <dbReference type="EMBL" id="EHI70459.1"/>
    </source>
</evidence>
<evidence type="ECO:0000313" key="5">
    <source>
        <dbReference type="Proteomes" id="UP000003330"/>
    </source>
</evidence>
<organism evidence="4 5">
    <name type="scientific">Streptococcus ictaluri 707-05</name>
    <dbReference type="NCBI Taxonomy" id="764299"/>
    <lineage>
        <taxon>Bacteria</taxon>
        <taxon>Bacillati</taxon>
        <taxon>Bacillota</taxon>
        <taxon>Bacilli</taxon>
        <taxon>Lactobacillales</taxon>
        <taxon>Streptococcaceae</taxon>
        <taxon>Streptococcus</taxon>
    </lineage>
</organism>
<comment type="caution">
    <text evidence="4">The sequence shown here is derived from an EMBL/GenBank/DDBJ whole genome shotgun (WGS) entry which is preliminary data.</text>
</comment>